<name>A0A9P6SVX7_9FUNG</name>
<evidence type="ECO:0000313" key="4">
    <source>
        <dbReference type="Proteomes" id="UP000749646"/>
    </source>
</evidence>
<keyword evidence="4" id="KW-1185">Reference proteome</keyword>
<feature type="compositionally biased region" description="Polar residues" evidence="1">
    <location>
        <begin position="132"/>
        <end position="144"/>
    </location>
</feature>
<organism evidence="3 4">
    <name type="scientific">Modicella reniformis</name>
    <dbReference type="NCBI Taxonomy" id="1440133"/>
    <lineage>
        <taxon>Eukaryota</taxon>
        <taxon>Fungi</taxon>
        <taxon>Fungi incertae sedis</taxon>
        <taxon>Mucoromycota</taxon>
        <taxon>Mortierellomycotina</taxon>
        <taxon>Mortierellomycetes</taxon>
        <taxon>Mortierellales</taxon>
        <taxon>Mortierellaceae</taxon>
        <taxon>Modicella</taxon>
    </lineage>
</organism>
<dbReference type="Proteomes" id="UP000749646">
    <property type="component" value="Unassembled WGS sequence"/>
</dbReference>
<protein>
    <submittedName>
        <fullName evidence="3">Uncharacterized protein</fullName>
    </submittedName>
</protein>
<comment type="caution">
    <text evidence="3">The sequence shown here is derived from an EMBL/GenBank/DDBJ whole genome shotgun (WGS) entry which is preliminary data.</text>
</comment>
<evidence type="ECO:0000256" key="2">
    <source>
        <dbReference type="SAM" id="SignalP"/>
    </source>
</evidence>
<sequence length="165" mass="17922">MAHLRSHKFSALTVAFTFLLLLSSLFISSSAAPIASPATVTGAHKHEWRSPGCIENSEGFGVGAVYSNVCGAIRNAITQIKKSVCTAKVGEMREFKHGRKNSTDCELEESAGRAPKKSLNQEIKKSAGRMITNVNGHSPKNSMDQNRKKGAKHRIKNTILSNRNS</sequence>
<evidence type="ECO:0000256" key="1">
    <source>
        <dbReference type="SAM" id="MobiDB-lite"/>
    </source>
</evidence>
<accession>A0A9P6SVX7</accession>
<evidence type="ECO:0000313" key="3">
    <source>
        <dbReference type="EMBL" id="KAG0007060.1"/>
    </source>
</evidence>
<feature type="signal peptide" evidence="2">
    <location>
        <begin position="1"/>
        <end position="31"/>
    </location>
</feature>
<feature type="chain" id="PRO_5040359947" evidence="2">
    <location>
        <begin position="32"/>
        <end position="165"/>
    </location>
</feature>
<dbReference type="EMBL" id="JAAAHW010000017">
    <property type="protein sequence ID" value="KAG0007060.1"/>
    <property type="molecule type" value="Genomic_DNA"/>
</dbReference>
<dbReference type="AlphaFoldDB" id="A0A9P6SVX7"/>
<feature type="region of interest" description="Disordered" evidence="1">
    <location>
        <begin position="132"/>
        <end position="165"/>
    </location>
</feature>
<proteinExistence type="predicted"/>
<gene>
    <name evidence="3" type="ORF">BGZ65_010262</name>
</gene>
<reference evidence="3" key="1">
    <citation type="journal article" date="2020" name="Fungal Divers.">
        <title>Resolving the Mortierellaceae phylogeny through synthesis of multi-gene phylogenetics and phylogenomics.</title>
        <authorList>
            <person name="Vandepol N."/>
            <person name="Liber J."/>
            <person name="Desiro A."/>
            <person name="Na H."/>
            <person name="Kennedy M."/>
            <person name="Barry K."/>
            <person name="Grigoriev I.V."/>
            <person name="Miller A.N."/>
            <person name="O'Donnell K."/>
            <person name="Stajich J.E."/>
            <person name="Bonito G."/>
        </authorList>
    </citation>
    <scope>NUCLEOTIDE SEQUENCE</scope>
    <source>
        <strain evidence="3">MES-2147</strain>
    </source>
</reference>
<keyword evidence="2" id="KW-0732">Signal</keyword>